<dbReference type="EMBL" id="BMLY01000001">
    <property type="protein sequence ID" value="GGP24979.1"/>
    <property type="molecule type" value="Genomic_DNA"/>
</dbReference>
<keyword evidence="2" id="KW-0378">Hydrolase</keyword>
<protein>
    <submittedName>
        <fullName evidence="2">Alpha/beta hydrolase</fullName>
    </submittedName>
</protein>
<proteinExistence type="predicted"/>
<dbReference type="RefSeq" id="WP_188689138.1">
    <property type="nucleotide sequence ID" value="NZ_BMLY01000001.1"/>
</dbReference>
<dbReference type="Proteomes" id="UP000621859">
    <property type="component" value="Unassembled WGS sequence"/>
</dbReference>
<accession>A0ABQ2PH94</accession>
<dbReference type="InterPro" id="IPR029058">
    <property type="entry name" value="AB_hydrolase_fold"/>
</dbReference>
<sequence>MPQIRVNKIAIEYETFGQPDRPAVLLIMGLGMQLLGWPEDFCQVLANQGYYVIRFDNRDIGLSSHMDCCGKPNLMWAAMKHKLGLPLKPPYTLADMADDAIGLMDVLGLQSAHVVGASMGGMIAQIVASKAPARVISLTSIMSSSGAPGLPGPNAAAQAALLKRAPPSLYRPQHREALIDFLHQNWQVLHSPGFPTPEVVQRERIRRSLDRAIYPQGVVRQLMAVVAGPDRSALLGKLKVPSLIIHGCDDPLIPLACGQDTASKIPGARFEEVPGMAHDLAPGVCALLLDRLPPHFEAAAALRDMQESALSDAAANA</sequence>
<reference evidence="3" key="1">
    <citation type="journal article" date="2019" name="Int. J. Syst. Evol. Microbiol.">
        <title>The Global Catalogue of Microorganisms (GCM) 10K type strain sequencing project: providing services to taxonomists for standard genome sequencing and annotation.</title>
        <authorList>
            <consortium name="The Broad Institute Genomics Platform"/>
            <consortium name="The Broad Institute Genome Sequencing Center for Infectious Disease"/>
            <person name="Wu L."/>
            <person name="Ma J."/>
        </authorList>
    </citation>
    <scope>NUCLEOTIDE SEQUENCE [LARGE SCALE GENOMIC DNA]</scope>
    <source>
        <strain evidence="3">CGMCC 1.8860</strain>
    </source>
</reference>
<dbReference type="InterPro" id="IPR050471">
    <property type="entry name" value="AB_hydrolase"/>
</dbReference>
<evidence type="ECO:0000313" key="3">
    <source>
        <dbReference type="Proteomes" id="UP000621859"/>
    </source>
</evidence>
<dbReference type="Gene3D" id="3.40.50.1820">
    <property type="entry name" value="alpha/beta hydrolase"/>
    <property type="match status" value="1"/>
</dbReference>
<keyword evidence="3" id="KW-1185">Reference proteome</keyword>
<evidence type="ECO:0000259" key="1">
    <source>
        <dbReference type="Pfam" id="PF00561"/>
    </source>
</evidence>
<dbReference type="InterPro" id="IPR000073">
    <property type="entry name" value="AB_hydrolase_1"/>
</dbReference>
<gene>
    <name evidence="2" type="primary">lipg</name>
    <name evidence="2" type="ORF">GCM10010971_07980</name>
</gene>
<feature type="domain" description="AB hydrolase-1" evidence="1">
    <location>
        <begin position="22"/>
        <end position="279"/>
    </location>
</feature>
<dbReference type="PANTHER" id="PTHR43433">
    <property type="entry name" value="HYDROLASE, ALPHA/BETA FOLD FAMILY PROTEIN"/>
    <property type="match status" value="1"/>
</dbReference>
<evidence type="ECO:0000313" key="2">
    <source>
        <dbReference type="EMBL" id="GGP24979.1"/>
    </source>
</evidence>
<name>A0ABQ2PH94_9NEIS</name>
<dbReference type="Pfam" id="PF00561">
    <property type="entry name" value="Abhydrolase_1"/>
    <property type="match status" value="1"/>
</dbReference>
<dbReference type="PANTHER" id="PTHR43433:SF5">
    <property type="entry name" value="AB HYDROLASE-1 DOMAIN-CONTAINING PROTEIN"/>
    <property type="match status" value="1"/>
</dbReference>
<dbReference type="GO" id="GO:0016787">
    <property type="term" value="F:hydrolase activity"/>
    <property type="evidence" value="ECO:0007669"/>
    <property type="project" value="UniProtKB-KW"/>
</dbReference>
<organism evidence="2 3">
    <name type="scientific">Silvimonas amylolytica</name>
    <dbReference type="NCBI Taxonomy" id="449663"/>
    <lineage>
        <taxon>Bacteria</taxon>
        <taxon>Pseudomonadati</taxon>
        <taxon>Pseudomonadota</taxon>
        <taxon>Betaproteobacteria</taxon>
        <taxon>Neisseriales</taxon>
        <taxon>Chitinibacteraceae</taxon>
        <taxon>Silvimonas</taxon>
    </lineage>
</organism>
<comment type="caution">
    <text evidence="2">The sequence shown here is derived from an EMBL/GenBank/DDBJ whole genome shotgun (WGS) entry which is preliminary data.</text>
</comment>
<dbReference type="SUPFAM" id="SSF53474">
    <property type="entry name" value="alpha/beta-Hydrolases"/>
    <property type="match status" value="1"/>
</dbReference>